<dbReference type="EMBL" id="JAYMYR010000002">
    <property type="protein sequence ID" value="KAK7378247.1"/>
    <property type="molecule type" value="Genomic_DNA"/>
</dbReference>
<reference evidence="1 2" key="1">
    <citation type="submission" date="2024-01" db="EMBL/GenBank/DDBJ databases">
        <title>The genomes of 5 underutilized Papilionoideae crops provide insights into root nodulation and disease resistanc.</title>
        <authorList>
            <person name="Jiang F."/>
        </authorList>
    </citation>
    <scope>NUCLEOTIDE SEQUENCE [LARGE SCALE GENOMIC DNA]</scope>
    <source>
        <strain evidence="1">JINMINGXINNONG_FW02</strain>
        <tissue evidence="1">Leaves</tissue>
    </source>
</reference>
<evidence type="ECO:0000313" key="2">
    <source>
        <dbReference type="Proteomes" id="UP001374584"/>
    </source>
</evidence>
<name>A0AAN9NWJ3_PHACN</name>
<organism evidence="1 2">
    <name type="scientific">Phaseolus coccineus</name>
    <name type="common">Scarlet runner bean</name>
    <name type="synonym">Phaseolus multiflorus</name>
    <dbReference type="NCBI Taxonomy" id="3886"/>
    <lineage>
        <taxon>Eukaryota</taxon>
        <taxon>Viridiplantae</taxon>
        <taxon>Streptophyta</taxon>
        <taxon>Embryophyta</taxon>
        <taxon>Tracheophyta</taxon>
        <taxon>Spermatophyta</taxon>
        <taxon>Magnoliopsida</taxon>
        <taxon>eudicotyledons</taxon>
        <taxon>Gunneridae</taxon>
        <taxon>Pentapetalae</taxon>
        <taxon>rosids</taxon>
        <taxon>fabids</taxon>
        <taxon>Fabales</taxon>
        <taxon>Fabaceae</taxon>
        <taxon>Papilionoideae</taxon>
        <taxon>50 kb inversion clade</taxon>
        <taxon>NPAAA clade</taxon>
        <taxon>indigoferoid/millettioid clade</taxon>
        <taxon>Phaseoleae</taxon>
        <taxon>Phaseolus</taxon>
    </lineage>
</organism>
<comment type="caution">
    <text evidence="1">The sequence shown here is derived from an EMBL/GenBank/DDBJ whole genome shotgun (WGS) entry which is preliminary data.</text>
</comment>
<sequence length="132" mass="14943">MTGNDPLQLRVCFIRRETHLTINHALITGSWFIHQTSVPVSLELKDTEVRAYRTDPVQGSNIDYYEPGHANLLCIVPILSDVPEGTSLIEDGIFININVLVTLRGVGLQRKLNFLHSWKESRVFRATSWTGI</sequence>
<protein>
    <submittedName>
        <fullName evidence="1">Uncharacterized protein</fullName>
    </submittedName>
</protein>
<proteinExistence type="predicted"/>
<accession>A0AAN9NWJ3</accession>
<dbReference type="Proteomes" id="UP001374584">
    <property type="component" value="Unassembled WGS sequence"/>
</dbReference>
<keyword evidence="2" id="KW-1185">Reference proteome</keyword>
<evidence type="ECO:0000313" key="1">
    <source>
        <dbReference type="EMBL" id="KAK7378247.1"/>
    </source>
</evidence>
<gene>
    <name evidence="1" type="ORF">VNO80_03685</name>
</gene>
<dbReference type="AlphaFoldDB" id="A0AAN9NWJ3"/>